<feature type="active site" evidence="6">
    <location>
        <position position="217"/>
    </location>
</feature>
<evidence type="ECO:0000256" key="5">
    <source>
        <dbReference type="ARBA" id="ARBA00023049"/>
    </source>
</evidence>
<evidence type="ECO:0000256" key="3">
    <source>
        <dbReference type="ARBA" id="ARBA00022801"/>
    </source>
</evidence>
<keyword evidence="2 6" id="KW-0479">Metal-binding</keyword>
<evidence type="ECO:0000259" key="8">
    <source>
        <dbReference type="PROSITE" id="PS51864"/>
    </source>
</evidence>
<dbReference type="PRINTS" id="PR00480">
    <property type="entry name" value="ASTACIN"/>
</dbReference>
<name>A0A232EQB1_9HYME</name>
<dbReference type="InterPro" id="IPR024079">
    <property type="entry name" value="MetalloPept_cat_dom_sf"/>
</dbReference>
<gene>
    <name evidence="9" type="ORF">TSAR_015725</name>
</gene>
<dbReference type="Gene3D" id="3.40.390.10">
    <property type="entry name" value="Collagenase (Catalytic Domain)"/>
    <property type="match status" value="1"/>
</dbReference>
<dbReference type="EMBL" id="NNAY01002803">
    <property type="protein sequence ID" value="OXU20540.1"/>
    <property type="molecule type" value="Genomic_DNA"/>
</dbReference>
<feature type="non-terminal residue" evidence="9">
    <location>
        <position position="1"/>
    </location>
</feature>
<evidence type="ECO:0000256" key="4">
    <source>
        <dbReference type="ARBA" id="ARBA00022833"/>
    </source>
</evidence>
<dbReference type="SUPFAM" id="SSF55486">
    <property type="entry name" value="Metalloproteases ('zincins'), catalytic domain"/>
    <property type="match status" value="1"/>
</dbReference>
<organism evidence="9 10">
    <name type="scientific">Trichomalopsis sarcophagae</name>
    <dbReference type="NCBI Taxonomy" id="543379"/>
    <lineage>
        <taxon>Eukaryota</taxon>
        <taxon>Metazoa</taxon>
        <taxon>Ecdysozoa</taxon>
        <taxon>Arthropoda</taxon>
        <taxon>Hexapoda</taxon>
        <taxon>Insecta</taxon>
        <taxon>Pterygota</taxon>
        <taxon>Neoptera</taxon>
        <taxon>Endopterygota</taxon>
        <taxon>Hymenoptera</taxon>
        <taxon>Apocrita</taxon>
        <taxon>Proctotrupomorpha</taxon>
        <taxon>Chalcidoidea</taxon>
        <taxon>Pteromalidae</taxon>
        <taxon>Pteromalinae</taxon>
        <taxon>Trichomalopsis</taxon>
    </lineage>
</organism>
<evidence type="ECO:0000313" key="10">
    <source>
        <dbReference type="Proteomes" id="UP000215335"/>
    </source>
</evidence>
<dbReference type="Pfam" id="PF01400">
    <property type="entry name" value="Astacin"/>
    <property type="match status" value="1"/>
</dbReference>
<proteinExistence type="predicted"/>
<dbReference type="GO" id="GO:0008270">
    <property type="term" value="F:zinc ion binding"/>
    <property type="evidence" value="ECO:0007669"/>
    <property type="project" value="UniProtKB-UniRule"/>
</dbReference>
<evidence type="ECO:0000313" key="9">
    <source>
        <dbReference type="EMBL" id="OXU20540.1"/>
    </source>
</evidence>
<feature type="binding site" evidence="6">
    <location>
        <position position="220"/>
    </location>
    <ligand>
        <name>Zn(2+)</name>
        <dbReference type="ChEBI" id="CHEBI:29105"/>
        <note>catalytic</note>
    </ligand>
</feature>
<dbReference type="GO" id="GO:0004222">
    <property type="term" value="F:metalloendopeptidase activity"/>
    <property type="evidence" value="ECO:0007669"/>
    <property type="project" value="UniProtKB-UniRule"/>
</dbReference>
<dbReference type="InterPro" id="IPR001506">
    <property type="entry name" value="Peptidase_M12A"/>
</dbReference>
<comment type="caution">
    <text evidence="9">The sequence shown here is derived from an EMBL/GenBank/DDBJ whole genome shotgun (WGS) entry which is preliminary data.</text>
</comment>
<keyword evidence="1 6" id="KW-0645">Protease</keyword>
<dbReference type="PANTHER" id="PTHR10127">
    <property type="entry name" value="DISCOIDIN, CUB, EGF, LAMININ , AND ZINC METALLOPROTEASE DOMAIN CONTAINING"/>
    <property type="match status" value="1"/>
</dbReference>
<dbReference type="OrthoDB" id="291007at2759"/>
<dbReference type="EC" id="3.4.24.-" evidence="7"/>
<evidence type="ECO:0000256" key="7">
    <source>
        <dbReference type="RuleBase" id="RU361183"/>
    </source>
</evidence>
<keyword evidence="4 6" id="KW-0862">Zinc</keyword>
<protein>
    <recommendedName>
        <fullName evidence="7">Metalloendopeptidase</fullName>
        <ecNumber evidence="7">3.4.24.-</ecNumber>
    </recommendedName>
</protein>
<feature type="binding site" evidence="6">
    <location>
        <position position="226"/>
    </location>
    <ligand>
        <name>Zn(2+)</name>
        <dbReference type="ChEBI" id="CHEBI:29105"/>
        <note>catalytic</note>
    </ligand>
</feature>
<keyword evidence="10" id="KW-1185">Reference proteome</keyword>
<dbReference type="CDD" id="cd04280">
    <property type="entry name" value="ZnMc_astacin_like"/>
    <property type="match status" value="1"/>
</dbReference>
<keyword evidence="5 6" id="KW-0482">Metalloprotease</keyword>
<dbReference type="PANTHER" id="PTHR10127:SF780">
    <property type="entry name" value="METALLOENDOPEPTIDASE"/>
    <property type="match status" value="1"/>
</dbReference>
<evidence type="ECO:0000256" key="1">
    <source>
        <dbReference type="ARBA" id="ARBA00022670"/>
    </source>
</evidence>
<dbReference type="InterPro" id="IPR006026">
    <property type="entry name" value="Peptidase_Metallo"/>
</dbReference>
<keyword evidence="3 6" id="KW-0378">Hydrolase</keyword>
<evidence type="ECO:0000256" key="2">
    <source>
        <dbReference type="ARBA" id="ARBA00022723"/>
    </source>
</evidence>
<dbReference type="AlphaFoldDB" id="A0A232EQB1"/>
<evidence type="ECO:0000256" key="6">
    <source>
        <dbReference type="PROSITE-ProRule" id="PRU01211"/>
    </source>
</evidence>
<dbReference type="STRING" id="543379.A0A232EQB1"/>
<sequence>INIKKWKPEDGDNIWERSGLDEGDVMVADDTLATNTNNNKHWPGAVVPYFIDRTIFAQKIQRREAEDLPPTPKHAGIFDGKQNREEISEQLKKWKPEDDNNIWELSGLYQGDMMGFDKLGKNGLLDETTRWPDAVIPYNIDQDDFTEEDIEQIKDALKVYHEKTCIRFRPYKKGDKDFITVKGDNTGCWSYVGKYSEGQVVNFQNPGCLRHGTIVHEFMHALGFYHQQSAADRDEWVTIAWDNIMPGREHNFDKYDNKTVTDYGKVNVTLGQRDGFSEKDIEKINIMYKSYCETREKKEKEGSTESSGAVDIISSLWPFHAFSWVLKG</sequence>
<comment type="cofactor">
    <cofactor evidence="6 7">
        <name>Zn(2+)</name>
        <dbReference type="ChEBI" id="CHEBI:29105"/>
    </cofactor>
    <text evidence="6 7">Binds 1 zinc ion per subunit.</text>
</comment>
<accession>A0A232EQB1</accession>
<dbReference type="GO" id="GO:0006508">
    <property type="term" value="P:proteolysis"/>
    <property type="evidence" value="ECO:0007669"/>
    <property type="project" value="UniProtKB-KW"/>
</dbReference>
<reference evidence="9 10" key="1">
    <citation type="journal article" date="2017" name="Curr. Biol.">
        <title>The Evolution of Venom by Co-option of Single-Copy Genes.</title>
        <authorList>
            <person name="Martinson E.O."/>
            <person name="Mrinalini"/>
            <person name="Kelkar Y.D."/>
            <person name="Chang C.H."/>
            <person name="Werren J.H."/>
        </authorList>
    </citation>
    <scope>NUCLEOTIDE SEQUENCE [LARGE SCALE GENOMIC DNA]</scope>
    <source>
        <strain evidence="9 10">Alberta</strain>
        <tissue evidence="9">Whole body</tissue>
    </source>
</reference>
<feature type="binding site" evidence="6">
    <location>
        <position position="216"/>
    </location>
    <ligand>
        <name>Zn(2+)</name>
        <dbReference type="ChEBI" id="CHEBI:29105"/>
        <note>catalytic</note>
    </ligand>
</feature>
<comment type="caution">
    <text evidence="6">Lacks conserved residue(s) required for the propagation of feature annotation.</text>
</comment>
<dbReference type="SMART" id="SM00235">
    <property type="entry name" value="ZnMc"/>
    <property type="match status" value="1"/>
</dbReference>
<dbReference type="InterPro" id="IPR034035">
    <property type="entry name" value="Astacin-like_dom"/>
</dbReference>
<feature type="domain" description="Peptidase M12A" evidence="8">
    <location>
        <begin position="122"/>
        <end position="293"/>
    </location>
</feature>
<dbReference type="PROSITE" id="PS51864">
    <property type="entry name" value="ASTACIN"/>
    <property type="match status" value="1"/>
</dbReference>
<dbReference type="Proteomes" id="UP000215335">
    <property type="component" value="Unassembled WGS sequence"/>
</dbReference>